<dbReference type="OrthoDB" id="2370292at2"/>
<accession>A0A549YEY1</accession>
<dbReference type="PANTHER" id="PTHR41248">
    <property type="entry name" value="NORD PROTEIN"/>
    <property type="match status" value="1"/>
</dbReference>
<accession>A0A5S3QK13</accession>
<evidence type="ECO:0000256" key="1">
    <source>
        <dbReference type="SAM" id="MobiDB-lite"/>
    </source>
</evidence>
<evidence type="ECO:0000313" key="3">
    <source>
        <dbReference type="EMBL" id="TMN21541.1"/>
    </source>
</evidence>
<name>A0A549YEY1_9BACI</name>
<dbReference type="InterPro" id="IPR036465">
    <property type="entry name" value="vWFA_dom_sf"/>
</dbReference>
<keyword evidence="6" id="KW-1185">Reference proteome</keyword>
<dbReference type="EMBL" id="VCIA01000001">
    <property type="protein sequence ID" value="TMN21541.1"/>
    <property type="molecule type" value="Genomic_DNA"/>
</dbReference>
<dbReference type="InterPro" id="IPR002035">
    <property type="entry name" value="VWF_A"/>
</dbReference>
<dbReference type="PANTHER" id="PTHR41248:SF1">
    <property type="entry name" value="NORD PROTEIN"/>
    <property type="match status" value="1"/>
</dbReference>
<feature type="compositionally biased region" description="Polar residues" evidence="1">
    <location>
        <begin position="317"/>
        <end position="332"/>
    </location>
</feature>
<comment type="caution">
    <text evidence="4">The sequence shown here is derived from an EMBL/GenBank/DDBJ whole genome shotgun (WGS) entry which is preliminary data.</text>
</comment>
<dbReference type="AlphaFoldDB" id="A0A549YEY1"/>
<dbReference type="InterPro" id="IPR051928">
    <property type="entry name" value="NorD/CobT"/>
</dbReference>
<feature type="region of interest" description="Disordered" evidence="1">
    <location>
        <begin position="293"/>
        <end position="354"/>
    </location>
</feature>
<dbReference type="SMART" id="SM00327">
    <property type="entry name" value="VWA"/>
    <property type="match status" value="1"/>
</dbReference>
<dbReference type="CDD" id="cd01454">
    <property type="entry name" value="vWA_norD_type"/>
    <property type="match status" value="1"/>
</dbReference>
<feature type="compositionally biased region" description="Low complexity" evidence="1">
    <location>
        <begin position="342"/>
        <end position="352"/>
    </location>
</feature>
<evidence type="ECO:0000313" key="6">
    <source>
        <dbReference type="Proteomes" id="UP000319280"/>
    </source>
</evidence>
<organism evidence="4 6">
    <name type="scientific">Lentibacillus cibarius</name>
    <dbReference type="NCBI Taxonomy" id="2583219"/>
    <lineage>
        <taxon>Bacteria</taxon>
        <taxon>Bacillati</taxon>
        <taxon>Bacillota</taxon>
        <taxon>Bacilli</taxon>
        <taxon>Bacillales</taxon>
        <taxon>Bacillaceae</taxon>
        <taxon>Lentibacillus</taxon>
    </lineage>
</organism>
<feature type="region of interest" description="Disordered" evidence="1">
    <location>
        <begin position="249"/>
        <end position="270"/>
    </location>
</feature>
<reference evidence="4 6" key="2">
    <citation type="submission" date="2019-07" db="EMBL/GenBank/DDBJ databases">
        <title>Genomic analysis of Lentibacillus sp. NKC851-2.</title>
        <authorList>
            <person name="Oh Y.J."/>
        </authorList>
    </citation>
    <scope>NUCLEOTIDE SEQUENCE [LARGE SCALE GENOMIC DNA]</scope>
    <source>
        <strain evidence="4 6">NKC851-2</strain>
    </source>
</reference>
<dbReference type="Gene3D" id="3.40.50.410">
    <property type="entry name" value="von Willebrand factor, type A domain"/>
    <property type="match status" value="1"/>
</dbReference>
<proteinExistence type="predicted"/>
<protein>
    <submittedName>
        <fullName evidence="4">VWA domain-containing protein</fullName>
    </submittedName>
</protein>
<dbReference type="SUPFAM" id="SSF53300">
    <property type="entry name" value="vWA-like"/>
    <property type="match status" value="1"/>
</dbReference>
<sequence>MYRFRDTNIDTHLYLQLQDLTNVLSGIPDLTFDYAYGSAIDIENRRITASANWGIGNKQVQVAGLKTDILLRTVGTLHHADIPVMRDYMDVVSESPFPKFAGQLFTLFEDIRLEEMVKKERPGTKELFAIRRNYLKAFFHQQLQTNVTRGFSLDELYCLIYLLIQSDKPDPSFPAANKRQTDQLDVLKPLLFQLFDARSTREVTRISESIVSRLPDDVTDMINDYFVFPIAKLERLTARNAFDELTRTDPLANDSTEDDVSEENSDTFDEQFSTWHEERKNTGQEQNFMQFELDQGSRSTLMGEGARETEEGDQAMASIQGSSGESEQNDYSNMEAMEKRQNSSNDASSSRNYSKENQNAFNVIKHAEKPSEEDQRLYRMYAEEIAPFQRRLSKTIEKVLEHKQTAPRQNLIAGRLSKNLLSAVTDEYPRLFYKKNEKSKEMDAAFTLMVDCSASMLNKMEETKKGIVLFHEVLKNLNVPHSIIGFWEEATAVKNQYQPNYTHVIHSFSDSLYQDNGAKIMQLEPQEDNRDGFSIRIASEELETRSEKNRFLLVFSDGQPAASDYTENGIVDTNQAVFETRKKNIEVIGMFLAEGDISEQDDTMMKNIYGHERIMVPTVTQLPEHFSPLLKKLLLKTI</sequence>
<dbReference type="Proteomes" id="UP000306980">
    <property type="component" value="Unassembled WGS sequence"/>
</dbReference>
<evidence type="ECO:0000313" key="5">
    <source>
        <dbReference type="Proteomes" id="UP000306980"/>
    </source>
</evidence>
<feature type="domain" description="VWFA" evidence="2">
    <location>
        <begin position="443"/>
        <end position="634"/>
    </location>
</feature>
<dbReference type="RefSeq" id="WP_138602049.1">
    <property type="nucleotide sequence ID" value="NZ_VCIA01000001.1"/>
</dbReference>
<dbReference type="Proteomes" id="UP000319280">
    <property type="component" value="Unassembled WGS sequence"/>
</dbReference>
<dbReference type="EMBL" id="VJMZ01000001">
    <property type="protein sequence ID" value="TRM10441.1"/>
    <property type="molecule type" value="Genomic_DNA"/>
</dbReference>
<gene>
    <name evidence="3" type="ORF">FFL34_05020</name>
    <name evidence="4" type="ORF">FH966_01175</name>
</gene>
<reference evidence="3 5" key="1">
    <citation type="submission" date="2019-05" db="EMBL/GenBank/DDBJ databases">
        <title>Genomic analysis of Lentibacillus sp. NKC220-2.</title>
        <authorList>
            <person name="Oh Y.J."/>
        </authorList>
    </citation>
    <scope>NUCLEOTIDE SEQUENCE [LARGE SCALE GENOMIC DNA]</scope>
    <source>
        <strain evidence="3 5">NKC220-2</strain>
    </source>
</reference>
<evidence type="ECO:0000313" key="4">
    <source>
        <dbReference type="EMBL" id="TRM10441.1"/>
    </source>
</evidence>
<feature type="compositionally biased region" description="Acidic residues" evidence="1">
    <location>
        <begin position="255"/>
        <end position="269"/>
    </location>
</feature>
<evidence type="ECO:0000259" key="2">
    <source>
        <dbReference type="SMART" id="SM00327"/>
    </source>
</evidence>